<keyword evidence="3" id="KW-1185">Reference proteome</keyword>
<evidence type="ECO:0000256" key="1">
    <source>
        <dbReference type="SAM" id="MobiDB-lite"/>
    </source>
</evidence>
<dbReference type="SUPFAM" id="SSF46785">
    <property type="entry name" value="Winged helix' DNA-binding domain"/>
    <property type="match status" value="1"/>
</dbReference>
<dbReference type="RefSeq" id="WP_149082637.1">
    <property type="nucleotide sequence ID" value="NZ_VTAW01000028.1"/>
</dbReference>
<dbReference type="InterPro" id="IPR036390">
    <property type="entry name" value="WH_DNA-bd_sf"/>
</dbReference>
<reference evidence="2 3" key="1">
    <citation type="submission" date="2019-08" db="EMBL/GenBank/DDBJ databases">
        <title>Archaea genome.</title>
        <authorList>
            <person name="Kajale S."/>
            <person name="Shouche Y."/>
            <person name="Deshpande N."/>
            <person name="Sharma A."/>
        </authorList>
    </citation>
    <scope>NUCLEOTIDE SEQUENCE [LARGE SCALE GENOMIC DNA]</scope>
    <source>
        <strain evidence="2 3">ESP3B_9</strain>
    </source>
</reference>
<dbReference type="Pfam" id="PF13412">
    <property type="entry name" value="HTH_24"/>
    <property type="match status" value="1"/>
</dbReference>
<comment type="caution">
    <text evidence="2">The sequence shown here is derived from an EMBL/GenBank/DDBJ whole genome shotgun (WGS) entry which is preliminary data.</text>
</comment>
<dbReference type="Proteomes" id="UP000324104">
    <property type="component" value="Unassembled WGS sequence"/>
</dbReference>
<dbReference type="EMBL" id="VTAW01000028">
    <property type="protein sequence ID" value="TYT60870.1"/>
    <property type="molecule type" value="Genomic_DNA"/>
</dbReference>
<feature type="region of interest" description="Disordered" evidence="1">
    <location>
        <begin position="81"/>
        <end position="100"/>
    </location>
</feature>
<dbReference type="AlphaFoldDB" id="A0A5D5AN82"/>
<gene>
    <name evidence="2" type="ORF">FYC77_16720</name>
</gene>
<dbReference type="Gene3D" id="1.10.10.10">
    <property type="entry name" value="Winged helix-like DNA-binding domain superfamily/Winged helix DNA-binding domain"/>
    <property type="match status" value="1"/>
</dbReference>
<feature type="compositionally biased region" description="Basic and acidic residues" evidence="1">
    <location>
        <begin position="87"/>
        <end position="100"/>
    </location>
</feature>
<sequence>MRIDENSRDIIYVLEREDGTATTTDIRRHTGLSNSAVRYRFGKLEDLGLVETEHDPDATPEGVAPLTVASLTDLAREEIQTGLTAESEQRRAPIEPADNHERIQKLEDEMNQLRHLLNALDATQDDVIEVLKDTRKRLRG</sequence>
<evidence type="ECO:0000313" key="3">
    <source>
        <dbReference type="Proteomes" id="UP000324104"/>
    </source>
</evidence>
<dbReference type="InterPro" id="IPR036388">
    <property type="entry name" value="WH-like_DNA-bd_sf"/>
</dbReference>
<evidence type="ECO:0000313" key="2">
    <source>
        <dbReference type="EMBL" id="TYT60870.1"/>
    </source>
</evidence>
<organism evidence="2 3">
    <name type="scientific">Natrialba swarupiae</name>
    <dbReference type="NCBI Taxonomy" id="2448032"/>
    <lineage>
        <taxon>Archaea</taxon>
        <taxon>Methanobacteriati</taxon>
        <taxon>Methanobacteriota</taxon>
        <taxon>Stenosarchaea group</taxon>
        <taxon>Halobacteria</taxon>
        <taxon>Halobacteriales</taxon>
        <taxon>Natrialbaceae</taxon>
        <taxon>Natrialba</taxon>
    </lineage>
</organism>
<dbReference type="InterPro" id="IPR011991">
    <property type="entry name" value="ArsR-like_HTH"/>
</dbReference>
<accession>A0A5D5AN82</accession>
<proteinExistence type="predicted"/>
<name>A0A5D5AN82_9EURY</name>
<dbReference type="CDD" id="cd00090">
    <property type="entry name" value="HTH_ARSR"/>
    <property type="match status" value="1"/>
</dbReference>
<protein>
    <submittedName>
        <fullName evidence="2">Winged helix-turn-helix transcriptional regulator</fullName>
    </submittedName>
</protein>